<proteinExistence type="predicted"/>
<dbReference type="EnsemblPlants" id="KRH65250">
    <property type="protein sequence ID" value="KRH65250"/>
    <property type="gene ID" value="GLYMA_03G022600"/>
</dbReference>
<evidence type="ECO:0000313" key="3">
    <source>
        <dbReference type="Proteomes" id="UP000008827"/>
    </source>
</evidence>
<evidence type="ECO:0000313" key="1">
    <source>
        <dbReference type="EMBL" id="KRH65250.1"/>
    </source>
</evidence>
<dbReference type="EMBL" id="CM000836">
    <property type="protein sequence ID" value="KRH65250.1"/>
    <property type="molecule type" value="Genomic_DNA"/>
</dbReference>
<protein>
    <submittedName>
        <fullName evidence="1 2">Uncharacterized protein</fullName>
    </submittedName>
</protein>
<name>A0A0R0KIY4_SOYBN</name>
<organism evidence="1">
    <name type="scientific">Glycine max</name>
    <name type="common">Soybean</name>
    <name type="synonym">Glycine hispida</name>
    <dbReference type="NCBI Taxonomy" id="3847"/>
    <lineage>
        <taxon>Eukaryota</taxon>
        <taxon>Viridiplantae</taxon>
        <taxon>Streptophyta</taxon>
        <taxon>Embryophyta</taxon>
        <taxon>Tracheophyta</taxon>
        <taxon>Spermatophyta</taxon>
        <taxon>Magnoliopsida</taxon>
        <taxon>eudicotyledons</taxon>
        <taxon>Gunneridae</taxon>
        <taxon>Pentapetalae</taxon>
        <taxon>rosids</taxon>
        <taxon>fabids</taxon>
        <taxon>Fabales</taxon>
        <taxon>Fabaceae</taxon>
        <taxon>Papilionoideae</taxon>
        <taxon>50 kb inversion clade</taxon>
        <taxon>NPAAA clade</taxon>
        <taxon>indigoferoid/millettioid clade</taxon>
        <taxon>Phaseoleae</taxon>
        <taxon>Glycine</taxon>
        <taxon>Glycine subgen. Soja</taxon>
    </lineage>
</organism>
<evidence type="ECO:0000313" key="2">
    <source>
        <dbReference type="EnsemblPlants" id="KRH65250"/>
    </source>
</evidence>
<dbReference type="Proteomes" id="UP000008827">
    <property type="component" value="Chromosome 3"/>
</dbReference>
<dbReference type="AlphaFoldDB" id="A0A0R0KIY4"/>
<dbReference type="Gramene" id="KRH65250">
    <property type="protein sequence ID" value="KRH65250"/>
    <property type="gene ID" value="GLYMA_03G022600"/>
</dbReference>
<dbReference type="InParanoid" id="A0A0R0KIY4"/>
<gene>
    <name evidence="1" type="ORF">GLYMA_03G022600</name>
</gene>
<accession>A0A0R0KIY4</accession>
<sequence>MAPLTQEMLYVDFFRQCSFIIENYLWEEPFFSSSQRQRTCDPTPNALISATIILVNPNHTQRQTNNSEAHNPPPFSLFLEMHEFYCPTSVTL</sequence>
<reference evidence="1 2" key="1">
    <citation type="journal article" date="2010" name="Nature">
        <title>Genome sequence of the palaeopolyploid soybean.</title>
        <authorList>
            <person name="Schmutz J."/>
            <person name="Cannon S.B."/>
            <person name="Schlueter J."/>
            <person name="Ma J."/>
            <person name="Mitros T."/>
            <person name="Nelson W."/>
            <person name="Hyten D.L."/>
            <person name="Song Q."/>
            <person name="Thelen J.J."/>
            <person name="Cheng J."/>
            <person name="Xu D."/>
            <person name="Hellsten U."/>
            <person name="May G.D."/>
            <person name="Yu Y."/>
            <person name="Sakurai T."/>
            <person name="Umezawa T."/>
            <person name="Bhattacharyya M.K."/>
            <person name="Sandhu D."/>
            <person name="Valliyodan B."/>
            <person name="Lindquist E."/>
            <person name="Peto M."/>
            <person name="Grant D."/>
            <person name="Shu S."/>
            <person name="Goodstein D."/>
            <person name="Barry K."/>
            <person name="Futrell-Griggs M."/>
            <person name="Abernathy B."/>
            <person name="Du J."/>
            <person name="Tian Z."/>
            <person name="Zhu L."/>
            <person name="Gill N."/>
            <person name="Joshi T."/>
            <person name="Libault M."/>
            <person name="Sethuraman A."/>
            <person name="Zhang X.-C."/>
            <person name="Shinozaki K."/>
            <person name="Nguyen H.T."/>
            <person name="Wing R.A."/>
            <person name="Cregan P."/>
            <person name="Specht J."/>
            <person name="Grimwood J."/>
            <person name="Rokhsar D."/>
            <person name="Stacey G."/>
            <person name="Shoemaker R.C."/>
            <person name="Jackson S.A."/>
        </authorList>
    </citation>
    <scope>NUCLEOTIDE SEQUENCE</scope>
    <source>
        <strain evidence="2">cv. Williams 82</strain>
        <tissue evidence="1">Callus</tissue>
    </source>
</reference>
<reference evidence="2" key="2">
    <citation type="submission" date="2018-02" db="UniProtKB">
        <authorList>
            <consortium name="EnsemblPlants"/>
        </authorList>
    </citation>
    <scope>IDENTIFICATION</scope>
    <source>
        <strain evidence="2">Williams 82</strain>
    </source>
</reference>
<keyword evidence="3" id="KW-1185">Reference proteome</keyword>
<reference evidence="1" key="3">
    <citation type="submission" date="2018-07" db="EMBL/GenBank/DDBJ databases">
        <title>WGS assembly of Glycine max.</title>
        <authorList>
            <person name="Schmutz J."/>
            <person name="Cannon S."/>
            <person name="Schlueter J."/>
            <person name="Ma J."/>
            <person name="Mitros T."/>
            <person name="Nelson W."/>
            <person name="Hyten D."/>
            <person name="Song Q."/>
            <person name="Thelen J."/>
            <person name="Cheng J."/>
            <person name="Xu D."/>
            <person name="Hellsten U."/>
            <person name="May G."/>
            <person name="Yu Y."/>
            <person name="Sakurai T."/>
            <person name="Umezawa T."/>
            <person name="Bhattacharyya M."/>
            <person name="Sandhu D."/>
            <person name="Valliyodan B."/>
            <person name="Lindquist E."/>
            <person name="Peto M."/>
            <person name="Grant D."/>
            <person name="Shu S."/>
            <person name="Goodstein D."/>
            <person name="Barry K."/>
            <person name="Futrell-Griggs M."/>
            <person name="Abernathy B."/>
            <person name="Du J."/>
            <person name="Tian Z."/>
            <person name="Zhu L."/>
            <person name="Gill N."/>
            <person name="Joshi T."/>
            <person name="Libault M."/>
            <person name="Sethuraman A."/>
            <person name="Zhang X."/>
            <person name="Shinozaki K."/>
            <person name="Nguyen H."/>
            <person name="Wing R."/>
            <person name="Cregan P."/>
            <person name="Specht J."/>
            <person name="Grimwood J."/>
            <person name="Rokhsar D."/>
            <person name="Stacey G."/>
            <person name="Shoemaker R."/>
            <person name="Jackson S."/>
        </authorList>
    </citation>
    <scope>NUCLEOTIDE SEQUENCE</scope>
    <source>
        <tissue evidence="1">Callus</tissue>
    </source>
</reference>